<proteinExistence type="predicted"/>
<evidence type="ECO:0000313" key="1">
    <source>
        <dbReference type="EMBL" id="GBO39075.1"/>
    </source>
</evidence>
<evidence type="ECO:0000313" key="2">
    <source>
        <dbReference type="Proteomes" id="UP000499080"/>
    </source>
</evidence>
<gene>
    <name evidence="1" type="ORF">AVEN_10836_1</name>
</gene>
<keyword evidence="2" id="KW-1185">Reference proteome</keyword>
<organism evidence="1 2">
    <name type="scientific">Araneus ventricosus</name>
    <name type="common">Orbweaver spider</name>
    <name type="synonym">Epeira ventricosa</name>
    <dbReference type="NCBI Taxonomy" id="182803"/>
    <lineage>
        <taxon>Eukaryota</taxon>
        <taxon>Metazoa</taxon>
        <taxon>Ecdysozoa</taxon>
        <taxon>Arthropoda</taxon>
        <taxon>Chelicerata</taxon>
        <taxon>Arachnida</taxon>
        <taxon>Araneae</taxon>
        <taxon>Araneomorphae</taxon>
        <taxon>Entelegynae</taxon>
        <taxon>Araneoidea</taxon>
        <taxon>Araneidae</taxon>
        <taxon>Araneus</taxon>
    </lineage>
</organism>
<dbReference type="EMBL" id="BGPR01063982">
    <property type="protein sequence ID" value="GBO39075.1"/>
    <property type="molecule type" value="Genomic_DNA"/>
</dbReference>
<reference evidence="1 2" key="1">
    <citation type="journal article" date="2019" name="Sci. Rep.">
        <title>Orb-weaving spider Araneus ventricosus genome elucidates the spidroin gene catalogue.</title>
        <authorList>
            <person name="Kono N."/>
            <person name="Nakamura H."/>
            <person name="Ohtoshi R."/>
            <person name="Moran D.A.P."/>
            <person name="Shinohara A."/>
            <person name="Yoshida Y."/>
            <person name="Fujiwara M."/>
            <person name="Mori M."/>
            <person name="Tomita M."/>
            <person name="Arakawa K."/>
        </authorList>
    </citation>
    <scope>NUCLEOTIDE SEQUENCE [LARGE SCALE GENOMIC DNA]</scope>
</reference>
<sequence length="119" mass="13355">MPPQRGVSVKQIQKMNSIQRQKLLAVTGAFRTTSTAALHVISGIEPADLVCEMETALYRIKHNLSNPNFLRVLLESDQAERYSPSWRHPGTIRPIHWDQHSPNLVLGIFTDGSKLNGQV</sequence>
<dbReference type="AlphaFoldDB" id="A0A4Y2WNI9"/>
<comment type="caution">
    <text evidence="1">The sequence shown here is derived from an EMBL/GenBank/DDBJ whole genome shotgun (WGS) entry which is preliminary data.</text>
</comment>
<dbReference type="OrthoDB" id="6515318at2759"/>
<name>A0A4Y2WNI9_ARAVE</name>
<dbReference type="Proteomes" id="UP000499080">
    <property type="component" value="Unassembled WGS sequence"/>
</dbReference>
<protein>
    <submittedName>
        <fullName evidence="1">Uncharacterized protein</fullName>
    </submittedName>
</protein>
<accession>A0A4Y2WNI9</accession>